<keyword evidence="8 22" id="KW-0812">Transmembrane</keyword>
<keyword evidence="10" id="KW-0547">Nucleotide-binding</keyword>
<keyword evidence="15" id="KW-0843">Virulence</keyword>
<dbReference type="CDD" id="cd00082">
    <property type="entry name" value="HisKA"/>
    <property type="match status" value="1"/>
</dbReference>
<evidence type="ECO:0000256" key="15">
    <source>
        <dbReference type="ARBA" id="ARBA00023026"/>
    </source>
</evidence>
<comment type="caution">
    <text evidence="26">The sequence shown here is derived from an EMBL/GenBank/DDBJ whole genome shotgun (WGS) entry which is preliminary data.</text>
</comment>
<dbReference type="Gene3D" id="1.10.287.130">
    <property type="match status" value="1"/>
</dbReference>
<dbReference type="Pfam" id="PF00072">
    <property type="entry name" value="Response_reg"/>
    <property type="match status" value="1"/>
</dbReference>
<evidence type="ECO:0000256" key="18">
    <source>
        <dbReference type="ARBA" id="ARBA00070152"/>
    </source>
</evidence>
<dbReference type="Proteomes" id="UP000247811">
    <property type="component" value="Unassembled WGS sequence"/>
</dbReference>
<dbReference type="PROSITE" id="PS50894">
    <property type="entry name" value="HPT"/>
    <property type="match status" value="1"/>
</dbReference>
<keyword evidence="7" id="KW-0808">Transferase</keyword>
<sequence>MAFPARRRWLGGAAAGVVLALAGVAFVQWQQLRLLNEAVSAESDNIGFQSLQFESEFLGVRDRLRGAGWPVPARELDDLRERWELFVSRVDLMEQGSMSRRLAHYPDHQLLMGDIRALVADGDRFLPDGAPQPVTQAALQDFRARIETLRHRVHDLMLKVTSLESEQVGVRNAAVRRQNLIAIGLTLFQALLAVAVTWLAVRHFQREQQRRQELERLNLQLTRAREQAEQASQAKSEFLATMSHELRTPFNGMLGMIELAQDGPLDAQQSRQLQAAASSAEHLLALLNDILDASKLEADALVLALVPTSPGQLAQELVQMVAPQARDKGLELAWHVDEQLPAWVQVDAMRLRQILLNLLTNALKFTERGRIDLNVSVLPAPPGPVQQPVIRFAVADTGIGMDADAVGRLFERFSQADASISRRFGGTGLGLEISRRLARLMGGDIDVSSTPGQGSVFTLWLPVSEARAPAPAPGPVPAVSPPGLGSGLDVLVVDDHPVNRDFMEAVLVSLGHRPRCCDNGQRAIEAVRSRVPDVVFMDLHMPVMDGWQATRALRALHGPASRVPIVALSADAFAQTHARALDEGMDEFLSKPVRRQELAMVLARLCPRAPAVDAGRIAAPVAPPLAELIDDSVVAELGEIFSGPACQAMLGRFFADRAASYASTLAALEAGAAQRWSAPAHALKGAAGTLGFMRLAELAQRIEVDGAAWTPERARQEARLLQEAWIATQQLCAVRGLLDETG</sequence>
<feature type="coiled-coil region" evidence="21">
    <location>
        <begin position="204"/>
        <end position="234"/>
    </location>
</feature>
<dbReference type="InterPro" id="IPR003661">
    <property type="entry name" value="HisK_dim/P_dom"/>
</dbReference>
<dbReference type="GO" id="GO:0005886">
    <property type="term" value="C:plasma membrane"/>
    <property type="evidence" value="ECO:0007669"/>
    <property type="project" value="UniProtKB-SubCell"/>
</dbReference>
<dbReference type="GO" id="GO:0005524">
    <property type="term" value="F:ATP binding"/>
    <property type="evidence" value="ECO:0007669"/>
    <property type="project" value="UniProtKB-KW"/>
</dbReference>
<dbReference type="InterPro" id="IPR005467">
    <property type="entry name" value="His_kinase_dom"/>
</dbReference>
<comment type="catalytic activity">
    <reaction evidence="1">
        <text>ATP + protein L-histidine = ADP + protein N-phospho-L-histidine.</text>
        <dbReference type="EC" id="2.7.13.3"/>
    </reaction>
</comment>
<keyword evidence="5" id="KW-0997">Cell inner membrane</keyword>
<keyword evidence="11" id="KW-0418">Kinase</keyword>
<evidence type="ECO:0000313" key="27">
    <source>
        <dbReference type="Proteomes" id="UP000247811"/>
    </source>
</evidence>
<evidence type="ECO:0000256" key="2">
    <source>
        <dbReference type="ARBA" id="ARBA00004429"/>
    </source>
</evidence>
<dbReference type="Gene3D" id="3.30.565.10">
    <property type="entry name" value="Histidine kinase-like ATPase, C-terminal domain"/>
    <property type="match status" value="1"/>
</dbReference>
<dbReference type="SMART" id="SM00388">
    <property type="entry name" value="HisKA"/>
    <property type="match status" value="1"/>
</dbReference>
<dbReference type="AlphaFoldDB" id="A0A318GZY4"/>
<evidence type="ECO:0000259" key="24">
    <source>
        <dbReference type="PROSITE" id="PS50110"/>
    </source>
</evidence>
<comment type="subcellular location">
    <subcellularLocation>
        <location evidence="2">Cell inner membrane</location>
        <topology evidence="2">Multi-pass membrane protein</topology>
    </subcellularLocation>
</comment>
<evidence type="ECO:0000256" key="5">
    <source>
        <dbReference type="ARBA" id="ARBA00022519"/>
    </source>
</evidence>
<dbReference type="CDD" id="cd17546">
    <property type="entry name" value="REC_hyHK_CKI1_RcsC-like"/>
    <property type="match status" value="1"/>
</dbReference>
<evidence type="ECO:0000259" key="23">
    <source>
        <dbReference type="PROSITE" id="PS50109"/>
    </source>
</evidence>
<feature type="coiled-coil region" evidence="21">
    <location>
        <begin position="139"/>
        <end position="166"/>
    </location>
</feature>
<dbReference type="SMART" id="SM00448">
    <property type="entry name" value="REC"/>
    <property type="match status" value="1"/>
</dbReference>
<dbReference type="GO" id="GO:0000155">
    <property type="term" value="F:phosphorelay sensor kinase activity"/>
    <property type="evidence" value="ECO:0007669"/>
    <property type="project" value="InterPro"/>
</dbReference>
<dbReference type="RefSeq" id="WP_110402036.1">
    <property type="nucleotide sequence ID" value="NZ_QJJS01000019.1"/>
</dbReference>
<evidence type="ECO:0000256" key="10">
    <source>
        <dbReference type="ARBA" id="ARBA00022741"/>
    </source>
</evidence>
<dbReference type="OrthoDB" id="8577169at2"/>
<dbReference type="SUPFAM" id="SSF52172">
    <property type="entry name" value="CheY-like"/>
    <property type="match status" value="1"/>
</dbReference>
<dbReference type="PRINTS" id="PR00344">
    <property type="entry name" value="BCTRLSENSOR"/>
</dbReference>
<feature type="domain" description="Histidine kinase" evidence="23">
    <location>
        <begin position="241"/>
        <end position="465"/>
    </location>
</feature>
<evidence type="ECO:0000256" key="17">
    <source>
        <dbReference type="ARBA" id="ARBA00058004"/>
    </source>
</evidence>
<organism evidence="26 27">
    <name type="scientific">Sphaerotilus hippei</name>
    <dbReference type="NCBI Taxonomy" id="744406"/>
    <lineage>
        <taxon>Bacteria</taxon>
        <taxon>Pseudomonadati</taxon>
        <taxon>Pseudomonadota</taxon>
        <taxon>Betaproteobacteria</taxon>
        <taxon>Burkholderiales</taxon>
        <taxon>Sphaerotilaceae</taxon>
        <taxon>Sphaerotilus</taxon>
    </lineage>
</organism>
<evidence type="ECO:0000256" key="4">
    <source>
        <dbReference type="ARBA" id="ARBA00022475"/>
    </source>
</evidence>
<dbReference type="SMART" id="SM00387">
    <property type="entry name" value="HATPase_c"/>
    <property type="match status" value="1"/>
</dbReference>
<dbReference type="SUPFAM" id="SSF55874">
    <property type="entry name" value="ATPase domain of HSP90 chaperone/DNA topoisomerase II/histidine kinase"/>
    <property type="match status" value="1"/>
</dbReference>
<dbReference type="SUPFAM" id="SSF47384">
    <property type="entry name" value="Homodimeric domain of signal transducing histidine kinase"/>
    <property type="match status" value="1"/>
</dbReference>
<dbReference type="Pfam" id="PF00512">
    <property type="entry name" value="HisKA"/>
    <property type="match status" value="1"/>
</dbReference>
<feature type="domain" description="Response regulatory" evidence="24">
    <location>
        <begin position="489"/>
        <end position="606"/>
    </location>
</feature>
<comment type="function">
    <text evidence="17">Member of the two-component regulatory system BvgS/BvgA. Phosphorylates BvgA via a four-step phosphorelay in response to environmental signals.</text>
</comment>
<feature type="modified residue" description="Phosphohistidine" evidence="19">
    <location>
        <position position="681"/>
    </location>
</feature>
<dbReference type="InterPro" id="IPR004358">
    <property type="entry name" value="Sig_transdc_His_kin-like_C"/>
</dbReference>
<keyword evidence="12" id="KW-0067">ATP-binding</keyword>
<dbReference type="PANTHER" id="PTHR43047:SF78">
    <property type="entry name" value="SENSORY_REGULATORY PROTEIN RPFC"/>
    <property type="match status" value="1"/>
</dbReference>
<dbReference type="PROSITE" id="PS50110">
    <property type="entry name" value="RESPONSE_REGULATORY"/>
    <property type="match status" value="1"/>
</dbReference>
<dbReference type="Gene3D" id="1.20.120.160">
    <property type="entry name" value="HPT domain"/>
    <property type="match status" value="1"/>
</dbReference>
<keyword evidence="27" id="KW-1185">Reference proteome</keyword>
<dbReference type="PROSITE" id="PS50109">
    <property type="entry name" value="HIS_KIN"/>
    <property type="match status" value="1"/>
</dbReference>
<dbReference type="SUPFAM" id="SSF47226">
    <property type="entry name" value="Histidine-containing phosphotransfer domain, HPT domain"/>
    <property type="match status" value="1"/>
</dbReference>
<dbReference type="Gene3D" id="3.40.50.2300">
    <property type="match status" value="1"/>
</dbReference>
<dbReference type="InterPro" id="IPR036641">
    <property type="entry name" value="HPT_dom_sf"/>
</dbReference>
<evidence type="ECO:0000256" key="8">
    <source>
        <dbReference type="ARBA" id="ARBA00022692"/>
    </source>
</evidence>
<dbReference type="InterPro" id="IPR008207">
    <property type="entry name" value="Sig_transdc_His_kin_Hpt_dom"/>
</dbReference>
<evidence type="ECO:0000256" key="6">
    <source>
        <dbReference type="ARBA" id="ARBA00022553"/>
    </source>
</evidence>
<evidence type="ECO:0000256" key="19">
    <source>
        <dbReference type="PROSITE-ProRule" id="PRU00110"/>
    </source>
</evidence>
<dbReference type="FunFam" id="1.10.287.130:FF:000004">
    <property type="entry name" value="Ethylene receptor 1"/>
    <property type="match status" value="1"/>
</dbReference>
<dbReference type="CDD" id="cd16922">
    <property type="entry name" value="HATPase_EvgS-ArcB-TorS-like"/>
    <property type="match status" value="1"/>
</dbReference>
<dbReference type="Pfam" id="PF02518">
    <property type="entry name" value="HATPase_c"/>
    <property type="match status" value="1"/>
</dbReference>
<evidence type="ECO:0000256" key="12">
    <source>
        <dbReference type="ARBA" id="ARBA00022840"/>
    </source>
</evidence>
<feature type="modified residue" description="4-aspartylphosphate" evidence="20">
    <location>
        <position position="538"/>
    </location>
</feature>
<evidence type="ECO:0000256" key="3">
    <source>
        <dbReference type="ARBA" id="ARBA00012438"/>
    </source>
</evidence>
<keyword evidence="4" id="KW-1003">Cell membrane</keyword>
<evidence type="ECO:0000256" key="1">
    <source>
        <dbReference type="ARBA" id="ARBA00000085"/>
    </source>
</evidence>
<dbReference type="InterPro" id="IPR011006">
    <property type="entry name" value="CheY-like_superfamily"/>
</dbReference>
<evidence type="ECO:0000256" key="20">
    <source>
        <dbReference type="PROSITE-ProRule" id="PRU00169"/>
    </source>
</evidence>
<dbReference type="EC" id="2.7.13.3" evidence="3"/>
<dbReference type="InterPro" id="IPR001789">
    <property type="entry name" value="Sig_transdc_resp-reg_receiver"/>
</dbReference>
<dbReference type="PANTHER" id="PTHR43047">
    <property type="entry name" value="TWO-COMPONENT HISTIDINE PROTEIN KINASE"/>
    <property type="match status" value="1"/>
</dbReference>
<proteinExistence type="predicted"/>
<evidence type="ECO:0000256" key="9">
    <source>
        <dbReference type="ARBA" id="ARBA00022729"/>
    </source>
</evidence>
<evidence type="ECO:0000256" key="13">
    <source>
        <dbReference type="ARBA" id="ARBA00022989"/>
    </source>
</evidence>
<reference evidence="26 27" key="1">
    <citation type="submission" date="2018-05" db="EMBL/GenBank/DDBJ databases">
        <title>Genomic Encyclopedia of Type Strains, Phase IV (KMG-IV): sequencing the most valuable type-strain genomes for metagenomic binning, comparative biology and taxonomic classification.</title>
        <authorList>
            <person name="Goeker M."/>
        </authorList>
    </citation>
    <scope>NUCLEOTIDE SEQUENCE [LARGE SCALE GENOMIC DNA]</scope>
    <source>
        <strain evidence="26 27">DSM 566</strain>
    </source>
</reference>
<name>A0A318GZY4_9BURK</name>
<keyword evidence="14" id="KW-0902">Two-component regulatory system</keyword>
<keyword evidence="16 22" id="KW-0472">Membrane</keyword>
<dbReference type="EMBL" id="QJJS01000019">
    <property type="protein sequence ID" value="PXW93554.1"/>
    <property type="molecule type" value="Genomic_DNA"/>
</dbReference>
<evidence type="ECO:0000259" key="25">
    <source>
        <dbReference type="PROSITE" id="PS50894"/>
    </source>
</evidence>
<dbReference type="Pfam" id="PF01627">
    <property type="entry name" value="Hpt"/>
    <property type="match status" value="1"/>
</dbReference>
<keyword evidence="6 20" id="KW-0597">Phosphoprotein</keyword>
<feature type="transmembrane region" description="Helical" evidence="22">
    <location>
        <begin position="180"/>
        <end position="201"/>
    </location>
</feature>
<protein>
    <recommendedName>
        <fullName evidence="18">Virulence sensor protein BvgS</fullName>
        <ecNumber evidence="3">2.7.13.3</ecNumber>
    </recommendedName>
</protein>
<keyword evidence="21" id="KW-0175">Coiled coil</keyword>
<evidence type="ECO:0000256" key="14">
    <source>
        <dbReference type="ARBA" id="ARBA00023012"/>
    </source>
</evidence>
<evidence type="ECO:0000313" key="26">
    <source>
        <dbReference type="EMBL" id="PXW93554.1"/>
    </source>
</evidence>
<dbReference type="InterPro" id="IPR036890">
    <property type="entry name" value="HATPase_C_sf"/>
</dbReference>
<dbReference type="InterPro" id="IPR003594">
    <property type="entry name" value="HATPase_dom"/>
</dbReference>
<accession>A0A318GZY4</accession>
<evidence type="ECO:0000256" key="22">
    <source>
        <dbReference type="SAM" id="Phobius"/>
    </source>
</evidence>
<keyword evidence="9" id="KW-0732">Signal</keyword>
<evidence type="ECO:0000256" key="16">
    <source>
        <dbReference type="ARBA" id="ARBA00023136"/>
    </source>
</evidence>
<gene>
    <name evidence="26" type="ORF">C7444_11965</name>
</gene>
<dbReference type="FunFam" id="3.30.565.10:FF:000010">
    <property type="entry name" value="Sensor histidine kinase RcsC"/>
    <property type="match status" value="1"/>
</dbReference>
<feature type="domain" description="HPt" evidence="25">
    <location>
        <begin position="642"/>
        <end position="742"/>
    </location>
</feature>
<keyword evidence="13 22" id="KW-1133">Transmembrane helix</keyword>
<dbReference type="InterPro" id="IPR036097">
    <property type="entry name" value="HisK_dim/P_sf"/>
</dbReference>
<evidence type="ECO:0000256" key="11">
    <source>
        <dbReference type="ARBA" id="ARBA00022777"/>
    </source>
</evidence>
<evidence type="ECO:0000256" key="21">
    <source>
        <dbReference type="SAM" id="Coils"/>
    </source>
</evidence>
<evidence type="ECO:0000256" key="7">
    <source>
        <dbReference type="ARBA" id="ARBA00022679"/>
    </source>
</evidence>